<comment type="function">
    <text evidence="2">Catalyzes oxygen-dependent 5-hydroxyuridine (ho5U) modification at position 34 in tRNAs.</text>
</comment>
<evidence type="ECO:0000313" key="7">
    <source>
        <dbReference type="Proteomes" id="UP000253426"/>
    </source>
</evidence>
<evidence type="ECO:0000259" key="5">
    <source>
        <dbReference type="PROSITE" id="PS50206"/>
    </source>
</evidence>
<feature type="region of interest" description="Disordered" evidence="4">
    <location>
        <begin position="1"/>
        <end position="22"/>
    </location>
</feature>
<feature type="active site" evidence="3">
    <location>
        <position position="509"/>
    </location>
</feature>
<keyword evidence="7" id="KW-1185">Reference proteome</keyword>
<organism evidence="6 7">
    <name type="scientific">Roseimicrobium gellanilyticum</name>
    <dbReference type="NCBI Taxonomy" id="748857"/>
    <lineage>
        <taxon>Bacteria</taxon>
        <taxon>Pseudomonadati</taxon>
        <taxon>Verrucomicrobiota</taxon>
        <taxon>Verrucomicrobiia</taxon>
        <taxon>Verrucomicrobiales</taxon>
        <taxon>Verrucomicrobiaceae</taxon>
        <taxon>Roseimicrobium</taxon>
    </lineage>
</organism>
<dbReference type="InterPro" id="IPR020103">
    <property type="entry name" value="PsdUridine_synth_cat_dom_sf"/>
</dbReference>
<dbReference type="SUPFAM" id="SSF55120">
    <property type="entry name" value="Pseudouridine synthase"/>
    <property type="match status" value="1"/>
</dbReference>
<dbReference type="InterPro" id="IPR036873">
    <property type="entry name" value="Rhodanese-like_dom_sf"/>
</dbReference>
<dbReference type="CDD" id="cd01518">
    <property type="entry name" value="RHOD_YceA"/>
    <property type="match status" value="1"/>
</dbReference>
<dbReference type="InterPro" id="IPR020936">
    <property type="entry name" value="TrhO"/>
</dbReference>
<dbReference type="NCBIfam" id="NF003703">
    <property type="entry name" value="PRK05320.1"/>
    <property type="match status" value="1"/>
</dbReference>
<gene>
    <name evidence="2" type="primary">trhO</name>
    <name evidence="6" type="ORF">DES53_1214</name>
</gene>
<dbReference type="SUPFAM" id="SSF52821">
    <property type="entry name" value="Rhodanese/Cell cycle control phosphatase"/>
    <property type="match status" value="1"/>
</dbReference>
<dbReference type="Pfam" id="PF00849">
    <property type="entry name" value="PseudoU_synth_2"/>
    <property type="match status" value="1"/>
</dbReference>
<dbReference type="CDD" id="cd02869">
    <property type="entry name" value="PseudoU_synth_RluA_like"/>
    <property type="match status" value="1"/>
</dbReference>
<comment type="catalytic activity">
    <reaction evidence="2">
        <text>uridine(34) in tRNA + AH2 + O2 = 5-hydroxyuridine(34) in tRNA + A + H2O</text>
        <dbReference type="Rhea" id="RHEA:64224"/>
        <dbReference type="Rhea" id="RHEA-COMP:11727"/>
        <dbReference type="Rhea" id="RHEA-COMP:13381"/>
        <dbReference type="ChEBI" id="CHEBI:13193"/>
        <dbReference type="ChEBI" id="CHEBI:15377"/>
        <dbReference type="ChEBI" id="CHEBI:15379"/>
        <dbReference type="ChEBI" id="CHEBI:17499"/>
        <dbReference type="ChEBI" id="CHEBI:65315"/>
        <dbReference type="ChEBI" id="CHEBI:136877"/>
    </reaction>
</comment>
<dbReference type="Pfam" id="PF17773">
    <property type="entry name" value="UPF0176_N"/>
    <property type="match status" value="1"/>
</dbReference>
<name>A0A366H1T8_9BACT</name>
<dbReference type="GO" id="GO:0001522">
    <property type="term" value="P:pseudouridine synthesis"/>
    <property type="evidence" value="ECO:0007669"/>
    <property type="project" value="InterPro"/>
</dbReference>
<reference evidence="6 7" key="1">
    <citation type="submission" date="2018-06" db="EMBL/GenBank/DDBJ databases">
        <title>Genomic Encyclopedia of Type Strains, Phase IV (KMG-IV): sequencing the most valuable type-strain genomes for metagenomic binning, comparative biology and taxonomic classification.</title>
        <authorList>
            <person name="Goeker M."/>
        </authorList>
    </citation>
    <scope>NUCLEOTIDE SEQUENCE [LARGE SCALE GENOMIC DNA]</scope>
    <source>
        <strain evidence="6 7">DSM 25532</strain>
    </source>
</reference>
<feature type="domain" description="Rhodanese" evidence="5">
    <location>
        <begin position="203"/>
        <end position="297"/>
    </location>
</feature>
<dbReference type="PANTHER" id="PTHR43268:SF3">
    <property type="entry name" value="RHODANESE-LIKE DOMAIN-CONTAINING PROTEIN 7-RELATED"/>
    <property type="match status" value="1"/>
</dbReference>
<evidence type="ECO:0000256" key="3">
    <source>
        <dbReference type="PIRSR" id="PIRSR606225-1"/>
    </source>
</evidence>
<dbReference type="Gene3D" id="3.40.250.10">
    <property type="entry name" value="Rhodanese-like domain"/>
    <property type="match status" value="1"/>
</dbReference>
<dbReference type="EC" id="1.14.-.-" evidence="2"/>
<dbReference type="GO" id="GO:0140098">
    <property type="term" value="F:catalytic activity, acting on RNA"/>
    <property type="evidence" value="ECO:0007669"/>
    <property type="project" value="UniProtKB-ARBA"/>
</dbReference>
<dbReference type="Pfam" id="PF00581">
    <property type="entry name" value="Rhodanese"/>
    <property type="match status" value="1"/>
</dbReference>
<dbReference type="PROSITE" id="PS50206">
    <property type="entry name" value="RHODANESE_3"/>
    <property type="match status" value="1"/>
</dbReference>
<comment type="similarity">
    <text evidence="1">Belongs to the pseudouridine synthase RluA family.</text>
</comment>
<sequence length="674" mass="74844">MPRVDPAVGSEDPTPTVRPEGLTSVDPFAALLLSLLCDKRSPDARASRNHTSDLTIPESALGYRSLPCGAVPAKFPMPDTLSIQNIAAYKFAPLQDLRELRTHLLAKCKGWNLKGTILLSPEGINLFIAGEAPGIESLLAELRSLPGLADLTPKYSETDHQPFRRMLVRLKKEIITFGVEGINPALRTSPKLQAKELKQWLDEGRPVTLLDTRNDYEVKLGTFKNALPIGIDTFKQFPDAVRKLPEGMKDQPVVMFCTGGIRCEKAGPFMEREGFKHILQLDGGILKYFEECGADHYDGECFVFDQRVGVDPALQETESTQCFQCQTPLSEEDQQDTRYVVNESCPYCFKEPADKMQENIARRQEAIAKLTSPLPGSAPYENLRPFNIPAVCDGMPLAEALARLVVPVSLEAWIAACESGRVLNADHEPVSPTQVVYGGQRYLHVLGEITEPDVNADIKILHEDEAIIVLNKPAPLPVHPGGRFNRNTLRHILHEVYRPQKPRQAHRLDANTSGVMVYARTKHFAGKLQPQFTAGEVGKFYLVRVQGHPEQDAFACDAPIGNESGTMGTREVDDAHGRQSRTEFKVLRRDDDGTALLEARPLTGRTNQIRLHLAHLGWPVLGDQAYLSGIQRGDTQTHEPEDAPLCLHSSRIQFVHPLTRERVEFTAPAPAWAE</sequence>
<accession>A0A366H1T8</accession>
<comment type="caution">
    <text evidence="6">The sequence shown here is derived from an EMBL/GenBank/DDBJ whole genome shotgun (WGS) entry which is preliminary data.</text>
</comment>
<dbReference type="SMART" id="SM00450">
    <property type="entry name" value="RHOD"/>
    <property type="match status" value="1"/>
</dbReference>
<keyword evidence="2" id="KW-0560">Oxidoreductase</keyword>
<evidence type="ECO:0000256" key="2">
    <source>
        <dbReference type="HAMAP-Rule" id="MF_00469"/>
    </source>
</evidence>
<dbReference type="AlphaFoldDB" id="A0A366H1T8"/>
<protein>
    <recommendedName>
        <fullName evidence="2">tRNA uridine(34) hydroxylase</fullName>
        <ecNumber evidence="2">1.14.-.-</ecNumber>
    </recommendedName>
    <alternativeName>
        <fullName evidence="2">tRNA hydroxylation protein O</fullName>
    </alternativeName>
</protein>
<dbReference type="InterPro" id="IPR040503">
    <property type="entry name" value="TRHO_N"/>
</dbReference>
<dbReference type="HAMAP" id="MF_00469">
    <property type="entry name" value="TrhO"/>
    <property type="match status" value="1"/>
</dbReference>
<dbReference type="InterPro" id="IPR001763">
    <property type="entry name" value="Rhodanese-like_dom"/>
</dbReference>
<proteinExistence type="inferred from homology"/>
<dbReference type="InterPro" id="IPR006225">
    <property type="entry name" value="PsdUridine_synth_RluC/D"/>
</dbReference>
<dbReference type="GO" id="GO:0003723">
    <property type="term" value="F:RNA binding"/>
    <property type="evidence" value="ECO:0007669"/>
    <property type="project" value="InterPro"/>
</dbReference>
<dbReference type="EMBL" id="QNRR01000021">
    <property type="protein sequence ID" value="RBP35484.1"/>
    <property type="molecule type" value="Genomic_DNA"/>
</dbReference>
<dbReference type="InterPro" id="IPR006145">
    <property type="entry name" value="PsdUridine_synth_RsuA/RluA"/>
</dbReference>
<dbReference type="Gene3D" id="3.30.2350.10">
    <property type="entry name" value="Pseudouridine synthase"/>
    <property type="match status" value="1"/>
</dbReference>
<dbReference type="NCBIfam" id="TIGR00005">
    <property type="entry name" value="rluA_subfam"/>
    <property type="match status" value="1"/>
</dbReference>
<dbReference type="Gene3D" id="3.30.70.100">
    <property type="match status" value="1"/>
</dbReference>
<dbReference type="GO" id="GO:0009982">
    <property type="term" value="F:pseudouridine synthase activity"/>
    <property type="evidence" value="ECO:0007669"/>
    <property type="project" value="InterPro"/>
</dbReference>
<dbReference type="PANTHER" id="PTHR43268">
    <property type="entry name" value="THIOSULFATE SULFURTRANSFERASE/RHODANESE-LIKE DOMAIN-CONTAINING PROTEIN 2"/>
    <property type="match status" value="1"/>
</dbReference>
<evidence type="ECO:0000256" key="4">
    <source>
        <dbReference type="SAM" id="MobiDB-lite"/>
    </source>
</evidence>
<evidence type="ECO:0000313" key="6">
    <source>
        <dbReference type="EMBL" id="RBP35484.1"/>
    </source>
</evidence>
<dbReference type="Proteomes" id="UP000253426">
    <property type="component" value="Unassembled WGS sequence"/>
</dbReference>
<dbReference type="GO" id="GO:0016705">
    <property type="term" value="F:oxidoreductase activity, acting on paired donors, with incorporation or reduction of molecular oxygen"/>
    <property type="evidence" value="ECO:0007669"/>
    <property type="project" value="UniProtKB-UniRule"/>
</dbReference>
<evidence type="ECO:0000256" key="1">
    <source>
        <dbReference type="ARBA" id="ARBA00010876"/>
    </source>
</evidence>
<comment type="similarity">
    <text evidence="2">Belongs to the TrhO family.</text>
</comment>
<keyword evidence="2" id="KW-0819">tRNA processing</keyword>
<dbReference type="GO" id="GO:0006400">
    <property type="term" value="P:tRNA modification"/>
    <property type="evidence" value="ECO:0007669"/>
    <property type="project" value="UniProtKB-UniRule"/>
</dbReference>